<feature type="region of interest" description="Disordered" evidence="1">
    <location>
        <begin position="92"/>
        <end position="113"/>
    </location>
</feature>
<feature type="compositionally biased region" description="Basic and acidic residues" evidence="1">
    <location>
        <begin position="46"/>
        <end position="63"/>
    </location>
</feature>
<name>A0ABQ7YNN4_BRANA</name>
<protein>
    <submittedName>
        <fullName evidence="2">Uncharacterized protein</fullName>
    </submittedName>
</protein>
<evidence type="ECO:0000256" key="1">
    <source>
        <dbReference type="SAM" id="MobiDB-lite"/>
    </source>
</evidence>
<comment type="caution">
    <text evidence="2">The sequence shown here is derived from an EMBL/GenBank/DDBJ whole genome shotgun (WGS) entry which is preliminary data.</text>
</comment>
<evidence type="ECO:0000313" key="3">
    <source>
        <dbReference type="Proteomes" id="UP000824890"/>
    </source>
</evidence>
<gene>
    <name evidence="2" type="ORF">HID58_075773</name>
</gene>
<evidence type="ECO:0000313" key="2">
    <source>
        <dbReference type="EMBL" id="KAH0868751.1"/>
    </source>
</evidence>
<feature type="compositionally biased region" description="Polar residues" evidence="1">
    <location>
        <begin position="31"/>
        <end position="43"/>
    </location>
</feature>
<proteinExistence type="predicted"/>
<dbReference type="Proteomes" id="UP000824890">
    <property type="component" value="Unassembled WGS sequence"/>
</dbReference>
<accession>A0ABQ7YNN4</accession>
<feature type="region of interest" description="Disordered" evidence="1">
    <location>
        <begin position="1"/>
        <end position="72"/>
    </location>
</feature>
<dbReference type="EMBL" id="JAGKQM010000017">
    <property type="protein sequence ID" value="KAH0868751.1"/>
    <property type="molecule type" value="Genomic_DNA"/>
</dbReference>
<sequence>MAASRRPNWRFTGPLPETVSQSPPSSIPGRDTTTPPLFPSSSIVHLVDHQSADAGHNPKKETEPPSTPKTMLRGRWCVAGNHREIPVEIHLIAKKKKRQRGDKGTDPTNTNPD</sequence>
<organism evidence="2 3">
    <name type="scientific">Brassica napus</name>
    <name type="common">Rape</name>
    <dbReference type="NCBI Taxonomy" id="3708"/>
    <lineage>
        <taxon>Eukaryota</taxon>
        <taxon>Viridiplantae</taxon>
        <taxon>Streptophyta</taxon>
        <taxon>Embryophyta</taxon>
        <taxon>Tracheophyta</taxon>
        <taxon>Spermatophyta</taxon>
        <taxon>Magnoliopsida</taxon>
        <taxon>eudicotyledons</taxon>
        <taxon>Gunneridae</taxon>
        <taxon>Pentapetalae</taxon>
        <taxon>rosids</taxon>
        <taxon>malvids</taxon>
        <taxon>Brassicales</taxon>
        <taxon>Brassicaceae</taxon>
        <taxon>Brassiceae</taxon>
        <taxon>Brassica</taxon>
    </lineage>
</organism>
<reference evidence="2 3" key="1">
    <citation type="submission" date="2021-05" db="EMBL/GenBank/DDBJ databases">
        <title>Genome Assembly of Synthetic Allotetraploid Brassica napus Reveals Homoeologous Exchanges between Subgenomes.</title>
        <authorList>
            <person name="Davis J.T."/>
        </authorList>
    </citation>
    <scope>NUCLEOTIDE SEQUENCE [LARGE SCALE GENOMIC DNA]</scope>
    <source>
        <strain evidence="3">cv. Da-Ae</strain>
        <tissue evidence="2">Seedling</tissue>
    </source>
</reference>
<keyword evidence="3" id="KW-1185">Reference proteome</keyword>